<accession>A0AA42ICK7</accession>
<comment type="caution">
    <text evidence="2">The sequence shown here is derived from an EMBL/GenBank/DDBJ whole genome shotgun (WGS) entry which is preliminary data.</text>
</comment>
<reference evidence="2" key="1">
    <citation type="submission" date="2022-09" db="EMBL/GenBank/DDBJ databases">
        <title>Intensive care unit water sources are persistently colonized with multi-drug resistant bacteria and are the site of extensive horizontal gene transfer of antibiotic resistance genes.</title>
        <authorList>
            <person name="Diorio-Toth L."/>
        </authorList>
    </citation>
    <scope>NUCLEOTIDE SEQUENCE</scope>
    <source>
        <strain evidence="2">GD04005</strain>
    </source>
</reference>
<evidence type="ECO:0000313" key="3">
    <source>
        <dbReference type="Proteomes" id="UP001159329"/>
    </source>
</evidence>
<dbReference type="AlphaFoldDB" id="A0AA42ICK7"/>
<evidence type="ECO:0008006" key="4">
    <source>
        <dbReference type="Google" id="ProtNLM"/>
    </source>
</evidence>
<gene>
    <name evidence="2" type="ORF">N7644_04045</name>
</gene>
<dbReference type="RefSeq" id="WP_199972988.1">
    <property type="nucleotide sequence ID" value="NZ_JADWNM010000001.1"/>
</dbReference>
<proteinExistence type="predicted"/>
<organism evidence="2 3">
    <name type="scientific">Acinetobacter courvalinii</name>
    <dbReference type="NCBI Taxonomy" id="280147"/>
    <lineage>
        <taxon>Bacteria</taxon>
        <taxon>Pseudomonadati</taxon>
        <taxon>Pseudomonadota</taxon>
        <taxon>Gammaproteobacteria</taxon>
        <taxon>Moraxellales</taxon>
        <taxon>Moraxellaceae</taxon>
        <taxon>Acinetobacter</taxon>
    </lineage>
</organism>
<feature type="signal peptide" evidence="1">
    <location>
        <begin position="1"/>
        <end position="21"/>
    </location>
</feature>
<evidence type="ECO:0000313" key="2">
    <source>
        <dbReference type="EMBL" id="MDH0562851.1"/>
    </source>
</evidence>
<dbReference type="EMBL" id="JAOEEO010000001">
    <property type="protein sequence ID" value="MDH0562851.1"/>
    <property type="molecule type" value="Genomic_DNA"/>
</dbReference>
<name>A0AA42ICK7_9GAMM</name>
<evidence type="ECO:0000256" key="1">
    <source>
        <dbReference type="SAM" id="SignalP"/>
    </source>
</evidence>
<sequence length="135" mass="14984">MVLKNLLLLTCLIVATPCVFSATVPAETFSRGNCKFYVPQIGYGWYNESISYDALTGKHKNMYAKTDQKATNGNIRTDHSSNPEGYRVRAGFVDPTTDNRFWNVSGTHYETLDSGRAVSQYTSAKDCNGKIGQIL</sequence>
<keyword evidence="1" id="KW-0732">Signal</keyword>
<feature type="chain" id="PRO_5041384859" description="DUF3757 domain-containing protein" evidence="1">
    <location>
        <begin position="22"/>
        <end position="135"/>
    </location>
</feature>
<protein>
    <recommendedName>
        <fullName evidence="4">DUF3757 domain-containing protein</fullName>
    </recommendedName>
</protein>
<dbReference type="Proteomes" id="UP001159329">
    <property type="component" value="Unassembled WGS sequence"/>
</dbReference>